<dbReference type="InterPro" id="IPR036388">
    <property type="entry name" value="WH-like_DNA-bd_sf"/>
</dbReference>
<dbReference type="EMBL" id="BAAAVI010000001">
    <property type="protein sequence ID" value="GAA2845115.1"/>
    <property type="molecule type" value="Genomic_DNA"/>
</dbReference>
<dbReference type="Gene3D" id="1.10.1740.10">
    <property type="match status" value="1"/>
</dbReference>
<feature type="compositionally biased region" description="Pro residues" evidence="6">
    <location>
        <begin position="484"/>
        <end position="511"/>
    </location>
</feature>
<evidence type="ECO:0000256" key="2">
    <source>
        <dbReference type="ARBA" id="ARBA00023015"/>
    </source>
</evidence>
<evidence type="ECO:0000259" key="8">
    <source>
        <dbReference type="Pfam" id="PF04542"/>
    </source>
</evidence>
<keyword evidence="2" id="KW-0805">Transcription regulation</keyword>
<dbReference type="PANTHER" id="PTHR43133">
    <property type="entry name" value="RNA POLYMERASE ECF-TYPE SIGMA FACTO"/>
    <property type="match status" value="1"/>
</dbReference>
<evidence type="ECO:0000256" key="4">
    <source>
        <dbReference type="ARBA" id="ARBA00023125"/>
    </source>
</evidence>
<keyword evidence="4" id="KW-0238">DNA-binding</keyword>
<evidence type="ECO:0000256" key="6">
    <source>
        <dbReference type="SAM" id="MobiDB-lite"/>
    </source>
</evidence>
<evidence type="ECO:0000313" key="10">
    <source>
        <dbReference type="Proteomes" id="UP001500831"/>
    </source>
</evidence>
<dbReference type="PANTHER" id="PTHR43133:SF8">
    <property type="entry name" value="RNA POLYMERASE SIGMA FACTOR HI_1459-RELATED"/>
    <property type="match status" value="1"/>
</dbReference>
<keyword evidence="5" id="KW-0804">Transcription</keyword>
<feature type="compositionally biased region" description="Pro residues" evidence="6">
    <location>
        <begin position="402"/>
        <end position="434"/>
    </location>
</feature>
<dbReference type="Gene3D" id="1.10.10.10">
    <property type="entry name" value="Winged helix-like DNA-binding domain superfamily/Winged helix DNA-binding domain"/>
    <property type="match status" value="1"/>
</dbReference>
<sequence length="600" mass="61854">MTDSVLVEALRARDPGGLAALYDCYAESVYRYCCSMLGSPDSAQVALRDTLIAAEAHIHALADPRRLEAWLYALARGECVRRSLAAGPDPSPPDPAAARGGDADLRVMAWNAVRSLSPDDREVLELSCRHGLGPADLAAVLGVTARVAGALYESARERLRDVVTAEVLVRKGPYDCAGRAQLLAGFSGELTRETRERVIRHVSRCDTCAPHRVRQVSAAKVFDLLPAAEVPPTLRVRVMSCFTDPELVPYRRHVAQRVGLLDGAGFPAFGIRRSRRRSRVVAGAVAAVAAAAAIALIFAQVAVEPAGRRSGVTSESFPAEAEPPGVRLPREPEPADTPAALDPVGERSTGPVGSLGSTEPVSATGPVGPAFRIGAIPPGPVDRPVGGPLRPPVDDPADRPGEGPPDGPGDPAPDPVRPSPADPPSRPVLPPPRADTPDRPHRPHRDHHGRRPSDRPCRFAPGPTAPRPPYGNPPPARGGRGGAPRPPQNGRPPQANPRPPQNGPRPSPANPRLPGGDRGSADPGPSGPRPADPGSSRPGPSNPGPSASSAPQAGSPAPAASGAASSAASGAASSAVPSAAPSAAPLPPEPSTSRESAPTT</sequence>
<keyword evidence="3" id="KW-0731">Sigma factor</keyword>
<evidence type="ECO:0000256" key="7">
    <source>
        <dbReference type="SAM" id="Phobius"/>
    </source>
</evidence>
<feature type="compositionally biased region" description="Pro residues" evidence="6">
    <location>
        <begin position="463"/>
        <end position="476"/>
    </location>
</feature>
<evidence type="ECO:0000313" key="9">
    <source>
        <dbReference type="EMBL" id="GAA2845115.1"/>
    </source>
</evidence>
<keyword evidence="7" id="KW-1133">Transmembrane helix</keyword>
<proteinExistence type="inferred from homology"/>
<evidence type="ECO:0000256" key="5">
    <source>
        <dbReference type="ARBA" id="ARBA00023163"/>
    </source>
</evidence>
<name>A0ABN3VQ34_9ACTN</name>
<accession>A0ABN3VQ34</accession>
<organism evidence="9 10">
    <name type="scientific">Streptosporangium fragile</name>
    <dbReference type="NCBI Taxonomy" id="46186"/>
    <lineage>
        <taxon>Bacteria</taxon>
        <taxon>Bacillati</taxon>
        <taxon>Actinomycetota</taxon>
        <taxon>Actinomycetes</taxon>
        <taxon>Streptosporangiales</taxon>
        <taxon>Streptosporangiaceae</taxon>
        <taxon>Streptosporangium</taxon>
    </lineage>
</organism>
<feature type="compositionally biased region" description="Low complexity" evidence="6">
    <location>
        <begin position="533"/>
        <end position="583"/>
    </location>
</feature>
<dbReference type="InterPro" id="IPR013324">
    <property type="entry name" value="RNA_pol_sigma_r3/r4-like"/>
</dbReference>
<evidence type="ECO:0000256" key="3">
    <source>
        <dbReference type="ARBA" id="ARBA00023082"/>
    </source>
</evidence>
<dbReference type="Proteomes" id="UP001500831">
    <property type="component" value="Unassembled WGS sequence"/>
</dbReference>
<dbReference type="SUPFAM" id="SSF88946">
    <property type="entry name" value="Sigma2 domain of RNA polymerase sigma factors"/>
    <property type="match status" value="1"/>
</dbReference>
<keyword evidence="7" id="KW-0472">Membrane</keyword>
<comment type="caution">
    <text evidence="9">The sequence shown here is derived from an EMBL/GenBank/DDBJ whole genome shotgun (WGS) entry which is preliminary data.</text>
</comment>
<feature type="region of interest" description="Disordered" evidence="6">
    <location>
        <begin position="309"/>
        <end position="600"/>
    </location>
</feature>
<dbReference type="InterPro" id="IPR007627">
    <property type="entry name" value="RNA_pol_sigma70_r2"/>
</dbReference>
<gene>
    <name evidence="9" type="ORF">GCM10010517_01460</name>
</gene>
<evidence type="ECO:0000256" key="1">
    <source>
        <dbReference type="ARBA" id="ARBA00010641"/>
    </source>
</evidence>
<keyword evidence="7" id="KW-0812">Transmembrane</keyword>
<protein>
    <recommendedName>
        <fullName evidence="8">RNA polymerase sigma-70 region 2 domain-containing protein</fullName>
    </recommendedName>
</protein>
<feature type="compositionally biased region" description="Basic and acidic residues" evidence="6">
    <location>
        <begin position="392"/>
        <end position="401"/>
    </location>
</feature>
<dbReference type="InterPro" id="IPR013325">
    <property type="entry name" value="RNA_pol_sigma_r2"/>
</dbReference>
<feature type="compositionally biased region" description="Basic residues" evidence="6">
    <location>
        <begin position="441"/>
        <end position="450"/>
    </location>
</feature>
<comment type="similarity">
    <text evidence="1">Belongs to the sigma-70 factor family. ECF subfamily.</text>
</comment>
<keyword evidence="10" id="KW-1185">Reference proteome</keyword>
<feature type="domain" description="RNA polymerase sigma-70 region 2" evidence="8">
    <location>
        <begin position="21"/>
        <end position="82"/>
    </location>
</feature>
<feature type="transmembrane region" description="Helical" evidence="7">
    <location>
        <begin position="280"/>
        <end position="303"/>
    </location>
</feature>
<dbReference type="Pfam" id="PF04542">
    <property type="entry name" value="Sigma70_r2"/>
    <property type="match status" value="1"/>
</dbReference>
<reference evidence="9 10" key="1">
    <citation type="journal article" date="2019" name="Int. J. Syst. Evol. Microbiol.">
        <title>The Global Catalogue of Microorganisms (GCM) 10K type strain sequencing project: providing services to taxonomists for standard genome sequencing and annotation.</title>
        <authorList>
            <consortium name="The Broad Institute Genomics Platform"/>
            <consortium name="The Broad Institute Genome Sequencing Center for Infectious Disease"/>
            <person name="Wu L."/>
            <person name="Ma J."/>
        </authorList>
    </citation>
    <scope>NUCLEOTIDE SEQUENCE [LARGE SCALE GENOMIC DNA]</scope>
    <source>
        <strain evidence="9 10">JCM 6242</strain>
    </source>
</reference>
<dbReference type="SUPFAM" id="SSF88659">
    <property type="entry name" value="Sigma3 and sigma4 domains of RNA polymerase sigma factors"/>
    <property type="match status" value="1"/>
</dbReference>
<dbReference type="RefSeq" id="WP_344966648.1">
    <property type="nucleotide sequence ID" value="NZ_BAAAVI010000001.1"/>
</dbReference>
<dbReference type="InterPro" id="IPR039425">
    <property type="entry name" value="RNA_pol_sigma-70-like"/>
</dbReference>